<evidence type="ECO:0000256" key="1">
    <source>
        <dbReference type="SAM" id="MobiDB-lite"/>
    </source>
</evidence>
<sequence length="387" mass="40789">MPPGATPPGPPAPPGGVPGMPPVGYGYPVAGAPVGAAPVQAPPAAPAGVPVPPGAPAPAGAPAGAPTIGPGTQAVVSYRGPDGSEQTVIMRSEPGTMHPEAKALQELRRLGVPADQVLELHTDLELCDLPGGYCARMVKAAWPNVRISHTVPYGRDTAARQSGMAMLHDHLDQLHQLASAPQRPRSVRVPLPPPGTVPVLPPVPPQQLAGELGQVFGPGVFRFEQRAVARQGVPEVVAQTLMWAGLPRDFTPFFWAQAQEGRPIPTLAELAAERGLPAGPDFGGYLVLGNDYGRQLCVQYGTAAVVGVELDRPGEPPRFVNSSVPEFVRCLAVLGRMWPLRHGLNPEQAGRWTTDLQAQLMAVDPAALHTPESWWAVLVEQFWDGLM</sequence>
<proteinExistence type="predicted"/>
<dbReference type="EMBL" id="JAMZDX010000001">
    <property type="protein sequence ID" value="MCP2307287.1"/>
    <property type="molecule type" value="Genomic_DNA"/>
</dbReference>
<dbReference type="InterPro" id="IPR032722">
    <property type="entry name" value="Deaminase_XOO_2897"/>
</dbReference>
<reference evidence="2 3" key="1">
    <citation type="submission" date="2022-06" db="EMBL/GenBank/DDBJ databases">
        <title>Sequencing the genomes of 1000 actinobacteria strains.</title>
        <authorList>
            <person name="Klenk H.-P."/>
        </authorList>
    </citation>
    <scope>NUCLEOTIDE SEQUENCE [LARGE SCALE GENOMIC DNA]</scope>
    <source>
        <strain evidence="2 3">DSM 41656</strain>
    </source>
</reference>
<dbReference type="Pfam" id="PF14440">
    <property type="entry name" value="XOO_2897-deam"/>
    <property type="match status" value="1"/>
</dbReference>
<comment type="caution">
    <text evidence="2">The sequence shown here is derived from an EMBL/GenBank/DDBJ whole genome shotgun (WGS) entry which is preliminary data.</text>
</comment>
<evidence type="ECO:0008006" key="4">
    <source>
        <dbReference type="Google" id="ProtNLM"/>
    </source>
</evidence>
<feature type="region of interest" description="Disordered" evidence="1">
    <location>
        <begin position="57"/>
        <end position="78"/>
    </location>
</feature>
<name>A0ABT1IQA3_9ACTN</name>
<dbReference type="InterPro" id="IPR025851">
    <property type="entry name" value="SUKH-4"/>
</dbReference>
<keyword evidence="3" id="KW-1185">Reference proteome</keyword>
<dbReference type="Pfam" id="PF14435">
    <property type="entry name" value="SUKH-4"/>
    <property type="match status" value="1"/>
</dbReference>
<evidence type="ECO:0000313" key="3">
    <source>
        <dbReference type="Proteomes" id="UP001206483"/>
    </source>
</evidence>
<gene>
    <name evidence="2" type="ORF">FHR36_000379</name>
</gene>
<protein>
    <recommendedName>
        <fullName evidence="4">Nucleic acid/nucleotide deaminase of polymorphic system toxin</fullName>
    </recommendedName>
</protein>
<organism evidence="2 3">
    <name type="scientific">Kitasatospora paracochleata</name>
    <dbReference type="NCBI Taxonomy" id="58354"/>
    <lineage>
        <taxon>Bacteria</taxon>
        <taxon>Bacillati</taxon>
        <taxon>Actinomycetota</taxon>
        <taxon>Actinomycetes</taxon>
        <taxon>Kitasatosporales</taxon>
        <taxon>Streptomycetaceae</taxon>
        <taxon>Kitasatospora</taxon>
    </lineage>
</organism>
<accession>A0ABT1IQA3</accession>
<dbReference type="Proteomes" id="UP001206483">
    <property type="component" value="Unassembled WGS sequence"/>
</dbReference>
<evidence type="ECO:0000313" key="2">
    <source>
        <dbReference type="EMBL" id="MCP2307287.1"/>
    </source>
</evidence>
<feature type="compositionally biased region" description="Low complexity" evidence="1">
    <location>
        <begin position="57"/>
        <end position="71"/>
    </location>
</feature>